<protein>
    <submittedName>
        <fullName evidence="2">Universal stress protein family protein</fullName>
    </submittedName>
</protein>
<reference evidence="2 3" key="1">
    <citation type="submission" date="2019-03" db="EMBL/GenBank/DDBJ databases">
        <title>Sequencing the genomes of 1000 actinobacteria strains.</title>
        <authorList>
            <person name="Klenk H.-P."/>
        </authorList>
    </citation>
    <scope>NUCLEOTIDE SEQUENCE [LARGE SCALE GENOMIC DNA]</scope>
    <source>
        <strain evidence="2 3">DSM 43805</strain>
    </source>
</reference>
<dbReference type="RefSeq" id="WP_133871410.1">
    <property type="nucleotide sequence ID" value="NZ_BOMD01000101.1"/>
</dbReference>
<dbReference type="AlphaFoldDB" id="A0A4R6JKE6"/>
<organism evidence="2 3">
    <name type="scientific">Paractinoplanes brasiliensis</name>
    <dbReference type="NCBI Taxonomy" id="52695"/>
    <lineage>
        <taxon>Bacteria</taxon>
        <taxon>Bacillati</taxon>
        <taxon>Actinomycetota</taxon>
        <taxon>Actinomycetes</taxon>
        <taxon>Micromonosporales</taxon>
        <taxon>Micromonosporaceae</taxon>
        <taxon>Paractinoplanes</taxon>
    </lineage>
</organism>
<dbReference type="Gene3D" id="3.40.50.620">
    <property type="entry name" value="HUPs"/>
    <property type="match status" value="1"/>
</dbReference>
<sequence length="167" mass="17714">MSPATLTRPFTRPDPAPSLDAAFSSNGPVLVAVDDEANAAVLLSRGHDAAVRLGVTLRVVYIWSRCRPPDCSHHRRCHQDMEGANRFSRRLLDEHLPEATAPVEREVVHDENPASALAALSVGASLLLIGAEAAGGAVGETTRALLGRAACPVTVVRDHRRSSASVN</sequence>
<keyword evidence="3" id="KW-1185">Reference proteome</keyword>
<evidence type="ECO:0000313" key="3">
    <source>
        <dbReference type="Proteomes" id="UP000294901"/>
    </source>
</evidence>
<proteinExistence type="predicted"/>
<dbReference type="InterPro" id="IPR006016">
    <property type="entry name" value="UspA"/>
</dbReference>
<accession>A0A4R6JKE6</accession>
<dbReference type="Pfam" id="PF00582">
    <property type="entry name" value="Usp"/>
    <property type="match status" value="1"/>
</dbReference>
<evidence type="ECO:0000313" key="2">
    <source>
        <dbReference type="EMBL" id="TDO36694.1"/>
    </source>
</evidence>
<dbReference type="Proteomes" id="UP000294901">
    <property type="component" value="Unassembled WGS sequence"/>
</dbReference>
<gene>
    <name evidence="2" type="ORF">C8E87_0275</name>
</gene>
<dbReference type="InterPro" id="IPR014729">
    <property type="entry name" value="Rossmann-like_a/b/a_fold"/>
</dbReference>
<dbReference type="SUPFAM" id="SSF52402">
    <property type="entry name" value="Adenine nucleotide alpha hydrolases-like"/>
    <property type="match status" value="1"/>
</dbReference>
<name>A0A4R6JKE6_9ACTN</name>
<dbReference type="EMBL" id="SNWR01000001">
    <property type="protein sequence ID" value="TDO36694.1"/>
    <property type="molecule type" value="Genomic_DNA"/>
</dbReference>
<comment type="caution">
    <text evidence="2">The sequence shown here is derived from an EMBL/GenBank/DDBJ whole genome shotgun (WGS) entry which is preliminary data.</text>
</comment>
<feature type="domain" description="UspA" evidence="1">
    <location>
        <begin position="28"/>
        <end position="157"/>
    </location>
</feature>
<dbReference type="OrthoDB" id="3298418at2"/>
<evidence type="ECO:0000259" key="1">
    <source>
        <dbReference type="Pfam" id="PF00582"/>
    </source>
</evidence>